<keyword evidence="2" id="KW-1185">Reference proteome</keyword>
<sequence length="131" mass="15168">MVDNNDFSTNQNDSNSNRLAKFISQSSQKLFSTFIDDSYKKSELKRTIFKKINQAIAQKSTVVIQYQVSSDEQSFAKYETLVGRIYQHPNNPDALMIKQQKNNQVKMISADYIKKVSIISPNYNRPSYKNK</sequence>
<dbReference type="Proteomes" id="UP000287857">
    <property type="component" value="Unassembled WGS sequence"/>
</dbReference>
<protein>
    <submittedName>
        <fullName evidence="1">Uncharacterized protein</fullName>
    </submittedName>
</protein>
<evidence type="ECO:0000313" key="2">
    <source>
        <dbReference type="Proteomes" id="UP000287857"/>
    </source>
</evidence>
<name>A0A429ZXR4_9ENTE</name>
<dbReference type="EMBL" id="NGJS01000009">
    <property type="protein sequence ID" value="RST98576.1"/>
    <property type="molecule type" value="Genomic_DNA"/>
</dbReference>
<evidence type="ECO:0000313" key="1">
    <source>
        <dbReference type="EMBL" id="RST98576.1"/>
    </source>
</evidence>
<dbReference type="AlphaFoldDB" id="A0A429ZXR4"/>
<accession>A0A429ZXR4</accession>
<dbReference type="RefSeq" id="WP_125984109.1">
    <property type="nucleotide sequence ID" value="NZ_NGJS01000009.1"/>
</dbReference>
<organism evidence="1 2">
    <name type="scientific">Vagococcus vulneris</name>
    <dbReference type="NCBI Taxonomy" id="1977869"/>
    <lineage>
        <taxon>Bacteria</taxon>
        <taxon>Bacillati</taxon>
        <taxon>Bacillota</taxon>
        <taxon>Bacilli</taxon>
        <taxon>Lactobacillales</taxon>
        <taxon>Enterococcaceae</taxon>
        <taxon>Vagococcus</taxon>
    </lineage>
</organism>
<reference evidence="1 2" key="1">
    <citation type="submission" date="2017-05" db="EMBL/GenBank/DDBJ databases">
        <title>Vagococcus spp. assemblies.</title>
        <authorList>
            <person name="Gulvik C.A."/>
        </authorList>
    </citation>
    <scope>NUCLEOTIDE SEQUENCE [LARGE SCALE GENOMIC DNA]</scope>
    <source>
        <strain evidence="1 2">SS1995</strain>
    </source>
</reference>
<gene>
    <name evidence="1" type="ORF">CBF37_07315</name>
</gene>
<dbReference type="OrthoDB" id="2200040at2"/>
<comment type="caution">
    <text evidence="1">The sequence shown here is derived from an EMBL/GenBank/DDBJ whole genome shotgun (WGS) entry which is preliminary data.</text>
</comment>
<proteinExistence type="predicted"/>